<name>A0A0B0NII9_GOSAR</name>
<keyword evidence="2" id="KW-0812">Transmembrane</keyword>
<gene>
    <name evidence="3" type="ORF">F383_14702</name>
</gene>
<organism evidence="3 4">
    <name type="scientific">Gossypium arboreum</name>
    <name type="common">Tree cotton</name>
    <name type="synonym">Gossypium nanking</name>
    <dbReference type="NCBI Taxonomy" id="29729"/>
    <lineage>
        <taxon>Eukaryota</taxon>
        <taxon>Viridiplantae</taxon>
        <taxon>Streptophyta</taxon>
        <taxon>Embryophyta</taxon>
        <taxon>Tracheophyta</taxon>
        <taxon>Spermatophyta</taxon>
        <taxon>Magnoliopsida</taxon>
        <taxon>eudicotyledons</taxon>
        <taxon>Gunneridae</taxon>
        <taxon>Pentapetalae</taxon>
        <taxon>rosids</taxon>
        <taxon>malvids</taxon>
        <taxon>Malvales</taxon>
        <taxon>Malvaceae</taxon>
        <taxon>Malvoideae</taxon>
        <taxon>Gossypium</taxon>
    </lineage>
</organism>
<evidence type="ECO:0000313" key="3">
    <source>
        <dbReference type="EMBL" id="KHG11624.1"/>
    </source>
</evidence>
<sequence>MVARVLFPLTRVIDFGNVSTSTHSSYCAGDYVTMIITGGLPRLLYWQLCCIIVITGSFAALLVCWLGGLVDIPTSVSIGTDGVLAGMGWAALSIWLGPDCTDTVLPTVCCLWDYTLSFHKLTSFLTEQFKMKRYTKGKRVGKRFDENLRLGLGCYSLPNGHVVRPCAPCTLINANRMPSRKHTGRDTAVCLSRVKSTTLGHGCVPRPCEVCTYFREFNLPHGLSTRACPKRHGRVNDTAYPYGRVIPQSRKPGRRGGESSDCLSTKLPSDPILDMHTAIATLQHLV</sequence>
<keyword evidence="2" id="KW-0472">Membrane</keyword>
<protein>
    <submittedName>
        <fullName evidence="3">Outer dense fiber 3</fullName>
    </submittedName>
</protein>
<keyword evidence="2" id="KW-1133">Transmembrane helix</keyword>
<proteinExistence type="predicted"/>
<evidence type="ECO:0000256" key="2">
    <source>
        <dbReference type="SAM" id="Phobius"/>
    </source>
</evidence>
<dbReference type="Proteomes" id="UP000032142">
    <property type="component" value="Unassembled WGS sequence"/>
</dbReference>
<reference evidence="4" key="1">
    <citation type="submission" date="2014-09" db="EMBL/GenBank/DDBJ databases">
        <authorList>
            <person name="Mudge J."/>
            <person name="Ramaraj T."/>
            <person name="Lindquist I.E."/>
            <person name="Bharti A.K."/>
            <person name="Sundararajan A."/>
            <person name="Cameron C.T."/>
            <person name="Woodward J.E."/>
            <person name="May G.D."/>
            <person name="Brubaker C."/>
            <person name="Broadhvest J."/>
            <person name="Wilkins T.A."/>
        </authorList>
    </citation>
    <scope>NUCLEOTIDE SEQUENCE</scope>
    <source>
        <strain evidence="4">cv. AKA8401</strain>
    </source>
</reference>
<dbReference type="EMBL" id="KN396197">
    <property type="protein sequence ID" value="KHG11624.1"/>
    <property type="molecule type" value="Genomic_DNA"/>
</dbReference>
<feature type="region of interest" description="Disordered" evidence="1">
    <location>
        <begin position="243"/>
        <end position="264"/>
    </location>
</feature>
<evidence type="ECO:0000313" key="4">
    <source>
        <dbReference type="Proteomes" id="UP000032142"/>
    </source>
</evidence>
<keyword evidence="4" id="KW-1185">Reference proteome</keyword>
<feature type="transmembrane region" description="Helical" evidence="2">
    <location>
        <begin position="44"/>
        <end position="66"/>
    </location>
</feature>
<dbReference type="AlphaFoldDB" id="A0A0B0NII9"/>
<accession>A0A0B0NII9</accession>
<evidence type="ECO:0000256" key="1">
    <source>
        <dbReference type="SAM" id="MobiDB-lite"/>
    </source>
</evidence>